<feature type="region of interest" description="Disordered" evidence="2">
    <location>
        <begin position="1"/>
        <end position="21"/>
    </location>
</feature>
<dbReference type="Gene3D" id="1.25.40.10">
    <property type="entry name" value="Tetratricopeptide repeat domain"/>
    <property type="match status" value="1"/>
</dbReference>
<dbReference type="GO" id="GO:0016757">
    <property type="term" value="F:glycosyltransferase activity"/>
    <property type="evidence" value="ECO:0007669"/>
    <property type="project" value="TreeGrafter"/>
</dbReference>
<sequence length="213" mass="23241">MDRALPMAMSDAHLRAPQAGGEESLALAENLARGSSDPEQAREAARIFALEGLRERAIDVLRQGILTHPRHSEMLASLADLLSRTGTFEEADLYFGKALESEPKNVETWYLQGLHHGRQGHVAPAQAAYEEVVRLKPDHVKAWVNLGLALADGGDRDGARRALERAVRADPGCAEAHSNLGVLLAEAGHKEEALDEFRRAVDINPDCSESHFN</sequence>
<feature type="repeat" description="TPR" evidence="1">
    <location>
        <begin position="72"/>
        <end position="105"/>
    </location>
</feature>
<dbReference type="PANTHER" id="PTHR44998:SF1">
    <property type="entry name" value="UDP-N-ACETYLGLUCOSAMINE--PEPTIDE N-ACETYLGLUCOSAMINYLTRANSFERASE 110 KDA SUBUNIT"/>
    <property type="match status" value="1"/>
</dbReference>
<feature type="repeat" description="TPR" evidence="1">
    <location>
        <begin position="106"/>
        <end position="139"/>
    </location>
</feature>
<dbReference type="GO" id="GO:0006493">
    <property type="term" value="P:protein O-linked glycosylation"/>
    <property type="evidence" value="ECO:0007669"/>
    <property type="project" value="TreeGrafter"/>
</dbReference>
<feature type="non-terminal residue" evidence="3">
    <location>
        <position position="213"/>
    </location>
</feature>
<evidence type="ECO:0000256" key="2">
    <source>
        <dbReference type="SAM" id="MobiDB-lite"/>
    </source>
</evidence>
<dbReference type="SUPFAM" id="SSF48452">
    <property type="entry name" value="TPR-like"/>
    <property type="match status" value="1"/>
</dbReference>
<proteinExistence type="predicted"/>
<evidence type="ECO:0000313" key="4">
    <source>
        <dbReference type="Proteomes" id="UP000317366"/>
    </source>
</evidence>
<dbReference type="EMBL" id="VBOX01000086">
    <property type="protein sequence ID" value="TMQ62096.1"/>
    <property type="molecule type" value="Genomic_DNA"/>
</dbReference>
<protein>
    <submittedName>
        <fullName evidence="3">Tetratricopeptide repeat protein</fullName>
    </submittedName>
</protein>
<accession>A0A538TET1</accession>
<feature type="repeat" description="TPR" evidence="1">
    <location>
        <begin position="140"/>
        <end position="173"/>
    </location>
</feature>
<dbReference type="InterPro" id="IPR011990">
    <property type="entry name" value="TPR-like_helical_dom_sf"/>
</dbReference>
<feature type="repeat" description="TPR" evidence="1">
    <location>
        <begin position="174"/>
        <end position="207"/>
    </location>
</feature>
<keyword evidence="1" id="KW-0802">TPR repeat</keyword>
<dbReference type="PANTHER" id="PTHR44998">
    <property type="match status" value="1"/>
</dbReference>
<name>A0A538TET1_UNCEI</name>
<dbReference type="AlphaFoldDB" id="A0A538TET1"/>
<dbReference type="PROSITE" id="PS50293">
    <property type="entry name" value="TPR_REGION"/>
    <property type="match status" value="1"/>
</dbReference>
<dbReference type="Pfam" id="PF13181">
    <property type="entry name" value="TPR_8"/>
    <property type="match status" value="2"/>
</dbReference>
<evidence type="ECO:0000313" key="3">
    <source>
        <dbReference type="EMBL" id="TMQ62096.1"/>
    </source>
</evidence>
<dbReference type="Pfam" id="PF13432">
    <property type="entry name" value="TPR_16"/>
    <property type="match status" value="1"/>
</dbReference>
<gene>
    <name evidence="3" type="ORF">E6K77_08570</name>
</gene>
<organism evidence="3 4">
    <name type="scientific">Eiseniibacteriota bacterium</name>
    <dbReference type="NCBI Taxonomy" id="2212470"/>
    <lineage>
        <taxon>Bacteria</taxon>
        <taxon>Candidatus Eiseniibacteriota</taxon>
    </lineage>
</organism>
<dbReference type="Proteomes" id="UP000317366">
    <property type="component" value="Unassembled WGS sequence"/>
</dbReference>
<comment type="caution">
    <text evidence="3">The sequence shown here is derived from an EMBL/GenBank/DDBJ whole genome shotgun (WGS) entry which is preliminary data.</text>
</comment>
<evidence type="ECO:0000256" key="1">
    <source>
        <dbReference type="PROSITE-ProRule" id="PRU00339"/>
    </source>
</evidence>
<dbReference type="SMART" id="SM00028">
    <property type="entry name" value="TPR"/>
    <property type="match status" value="4"/>
</dbReference>
<dbReference type="InterPro" id="IPR019734">
    <property type="entry name" value="TPR_rpt"/>
</dbReference>
<reference evidence="3 4" key="1">
    <citation type="journal article" date="2019" name="Nat. Microbiol.">
        <title>Mediterranean grassland soil C-N compound turnover is dependent on rainfall and depth, and is mediated by genomically divergent microorganisms.</title>
        <authorList>
            <person name="Diamond S."/>
            <person name="Andeer P.F."/>
            <person name="Li Z."/>
            <person name="Crits-Christoph A."/>
            <person name="Burstein D."/>
            <person name="Anantharaman K."/>
            <person name="Lane K.R."/>
            <person name="Thomas B.C."/>
            <person name="Pan C."/>
            <person name="Northen T.R."/>
            <person name="Banfield J.F."/>
        </authorList>
    </citation>
    <scope>NUCLEOTIDE SEQUENCE [LARGE SCALE GENOMIC DNA]</scope>
    <source>
        <strain evidence="3">WS_7</strain>
    </source>
</reference>
<dbReference type="PROSITE" id="PS50005">
    <property type="entry name" value="TPR"/>
    <property type="match status" value="4"/>
</dbReference>